<evidence type="ECO:0000256" key="2">
    <source>
        <dbReference type="ARBA" id="ARBA00029447"/>
    </source>
</evidence>
<keyword evidence="1" id="KW-0488">Methylation</keyword>
<proteinExistence type="inferred from homology"/>
<dbReference type="GO" id="GO:0004888">
    <property type="term" value="F:transmembrane signaling receptor activity"/>
    <property type="evidence" value="ECO:0007669"/>
    <property type="project" value="TreeGrafter"/>
</dbReference>
<reference evidence="4 5" key="1">
    <citation type="submission" date="2019-11" db="EMBL/GenBank/DDBJ databases">
        <title>Metabolism of dissolved organic matter in forest soils.</title>
        <authorList>
            <person name="Cyle K.T."/>
            <person name="Wilhelm R.C."/>
            <person name="Martinez C.E."/>
        </authorList>
    </citation>
    <scope>NUCLEOTIDE SEQUENCE [LARGE SCALE GENOMIC DNA]</scope>
    <source>
        <strain evidence="4 5">5N</strain>
    </source>
</reference>
<dbReference type="InterPro" id="IPR051310">
    <property type="entry name" value="MCP_chemotaxis"/>
</dbReference>
<dbReference type="GO" id="GO:0005886">
    <property type="term" value="C:plasma membrane"/>
    <property type="evidence" value="ECO:0007669"/>
    <property type="project" value="TreeGrafter"/>
</dbReference>
<comment type="similarity">
    <text evidence="2">Belongs to the methyl-accepting chemotaxis (MCP) protein family.</text>
</comment>
<keyword evidence="5" id="KW-1185">Reference proteome</keyword>
<protein>
    <recommendedName>
        <fullName evidence="3">Methyl-accepting transducer domain-containing protein</fullName>
    </recommendedName>
</protein>
<evidence type="ECO:0000256" key="1">
    <source>
        <dbReference type="ARBA" id="ARBA00022481"/>
    </source>
</evidence>
<evidence type="ECO:0000259" key="3">
    <source>
        <dbReference type="Pfam" id="PF00015"/>
    </source>
</evidence>
<feature type="domain" description="Methyl-accepting transducer" evidence="3">
    <location>
        <begin position="7"/>
        <end position="74"/>
    </location>
</feature>
<evidence type="ECO:0000313" key="5">
    <source>
        <dbReference type="Proteomes" id="UP000655523"/>
    </source>
</evidence>
<dbReference type="SUPFAM" id="SSF58104">
    <property type="entry name" value="Methyl-accepting chemotaxis protein (MCP) signaling domain"/>
    <property type="match status" value="1"/>
</dbReference>
<dbReference type="PANTHER" id="PTHR43531">
    <property type="entry name" value="PROTEIN ICFG"/>
    <property type="match status" value="1"/>
</dbReference>
<dbReference type="InterPro" id="IPR004089">
    <property type="entry name" value="MCPsignal_dom"/>
</dbReference>
<dbReference type="PANTHER" id="PTHR43531:SF14">
    <property type="entry name" value="METHYL-ACCEPTING CHEMOTAXIS PROTEIN I-RELATED"/>
    <property type="match status" value="1"/>
</dbReference>
<dbReference type="GO" id="GO:0007165">
    <property type="term" value="P:signal transduction"/>
    <property type="evidence" value="ECO:0007669"/>
    <property type="project" value="InterPro"/>
</dbReference>
<dbReference type="Proteomes" id="UP000655523">
    <property type="component" value="Unassembled WGS sequence"/>
</dbReference>
<dbReference type="Pfam" id="PF00015">
    <property type="entry name" value="MCPsignal"/>
    <property type="match status" value="1"/>
</dbReference>
<gene>
    <name evidence="4" type="ORF">GNZ13_24345</name>
</gene>
<accession>A0A972NQ10</accession>
<comment type="caution">
    <text evidence="4">The sequence shown here is derived from an EMBL/GenBank/DDBJ whole genome shotgun (WGS) entry which is preliminary data.</text>
</comment>
<organism evidence="4 5">
    <name type="scientific">Paraburkholderia elongata</name>
    <dbReference type="NCBI Taxonomy" id="2675747"/>
    <lineage>
        <taxon>Bacteria</taxon>
        <taxon>Pseudomonadati</taxon>
        <taxon>Pseudomonadota</taxon>
        <taxon>Betaproteobacteria</taxon>
        <taxon>Burkholderiales</taxon>
        <taxon>Burkholderiaceae</taxon>
        <taxon>Paraburkholderia</taxon>
    </lineage>
</organism>
<evidence type="ECO:0000313" key="4">
    <source>
        <dbReference type="EMBL" id="NPT57618.1"/>
    </source>
</evidence>
<dbReference type="GO" id="GO:0006935">
    <property type="term" value="P:chemotaxis"/>
    <property type="evidence" value="ECO:0007669"/>
    <property type="project" value="TreeGrafter"/>
</dbReference>
<dbReference type="EMBL" id="WOEZ01000128">
    <property type="protein sequence ID" value="NPT57618.1"/>
    <property type="molecule type" value="Genomic_DNA"/>
</dbReference>
<dbReference type="AlphaFoldDB" id="A0A972NQ10"/>
<name>A0A972NQ10_9BURK</name>
<sequence length="135" mass="13777">MGGNSQVRKLIGNAVGKVGSGAEQVEKAGSTIEQARDAIAKVTGFVQEIAAAATEQSAGIDQVNLAVTQMDTLTQENAALVAEATAAAHSLTEQAGILQAAMESFRVQGGLGHELPRQATAFAGSKPSRRFAAVT</sequence>
<dbReference type="Gene3D" id="1.10.287.950">
    <property type="entry name" value="Methyl-accepting chemotaxis protein"/>
    <property type="match status" value="1"/>
</dbReference>